<organism evidence="7 8">
    <name type="scientific">Domibacillus aminovorans</name>
    <dbReference type="NCBI Taxonomy" id="29332"/>
    <lineage>
        <taxon>Bacteria</taxon>
        <taxon>Bacillati</taxon>
        <taxon>Bacillota</taxon>
        <taxon>Bacilli</taxon>
        <taxon>Bacillales</taxon>
        <taxon>Bacillaceae</taxon>
        <taxon>Domibacillus</taxon>
    </lineage>
</organism>
<evidence type="ECO:0000256" key="3">
    <source>
        <dbReference type="ARBA" id="ARBA00022801"/>
    </source>
</evidence>
<dbReference type="Proteomes" id="UP000076935">
    <property type="component" value="Unassembled WGS sequence"/>
</dbReference>
<comment type="similarity">
    <text evidence="4">Belongs to the MrnC RNase family.</text>
</comment>
<feature type="domain" description="RNase III" evidence="5">
    <location>
        <begin position="3"/>
        <end position="140"/>
    </location>
</feature>
<comment type="subcellular location">
    <subcellularLocation>
        <location evidence="4">Cytoplasm</location>
    </subcellularLocation>
</comment>
<dbReference type="AlphaFoldDB" id="A0A177LB42"/>
<dbReference type="InterPro" id="IPR000999">
    <property type="entry name" value="RNase_III_dom"/>
</dbReference>
<dbReference type="GO" id="GO:0005737">
    <property type="term" value="C:cytoplasm"/>
    <property type="evidence" value="ECO:0007669"/>
    <property type="project" value="UniProtKB-SubCell"/>
</dbReference>
<dbReference type="EC" id="3.1.26.-" evidence="4"/>
<name>A0A177LB42_9BACI</name>
<dbReference type="SUPFAM" id="SSF69065">
    <property type="entry name" value="RNase III domain-like"/>
    <property type="match status" value="1"/>
</dbReference>
<comment type="cofactor">
    <cofactor evidence="4">
        <name>Mg(2+)</name>
        <dbReference type="ChEBI" id="CHEBI:18420"/>
    </cofactor>
</comment>
<dbReference type="OrthoDB" id="46571at2"/>
<evidence type="ECO:0000259" key="5">
    <source>
        <dbReference type="SMART" id="SM00535"/>
    </source>
</evidence>
<dbReference type="HAMAP" id="MF_01468">
    <property type="entry name" value="RNase_Mini_III"/>
    <property type="match status" value="1"/>
</dbReference>
<comment type="subunit">
    <text evidence="4">Homodimer.</text>
</comment>
<dbReference type="PANTHER" id="PTHR34276:SF1">
    <property type="entry name" value="MINI-RIBONUCLEASE 3"/>
    <property type="match status" value="1"/>
</dbReference>
<dbReference type="STRING" id="29332.AWH48_15380"/>
<dbReference type="Gene3D" id="1.10.1520.10">
    <property type="entry name" value="Ribonuclease III domain"/>
    <property type="match status" value="1"/>
</dbReference>
<gene>
    <name evidence="4" type="primary">mrnC</name>
    <name evidence="6" type="ORF">AWH48_15380</name>
    <name evidence="7" type="ORF">AWH49_07395</name>
</gene>
<proteinExistence type="inferred from homology"/>
<evidence type="ECO:0000256" key="4">
    <source>
        <dbReference type="HAMAP-Rule" id="MF_01468"/>
    </source>
</evidence>
<dbReference type="PIRSF" id="PIRSF005520">
    <property type="entry name" value="UCP005520"/>
    <property type="match status" value="1"/>
</dbReference>
<dbReference type="Proteomes" id="UP000077271">
    <property type="component" value="Unassembled WGS sequence"/>
</dbReference>
<keyword evidence="8" id="KW-1185">Reference proteome</keyword>
<feature type="active site" evidence="4">
    <location>
        <position position="25"/>
    </location>
</feature>
<dbReference type="InterPro" id="IPR036389">
    <property type="entry name" value="RNase_III_sf"/>
</dbReference>
<keyword evidence="4" id="KW-0694">RNA-binding</keyword>
<dbReference type="PANTHER" id="PTHR34276">
    <property type="entry name" value="MINI-RIBONUCLEASE 3"/>
    <property type="match status" value="1"/>
</dbReference>
<evidence type="ECO:0000313" key="7">
    <source>
        <dbReference type="EMBL" id="OAH62999.1"/>
    </source>
</evidence>
<dbReference type="Pfam" id="PF00636">
    <property type="entry name" value="Ribonuclease_3"/>
    <property type="match status" value="1"/>
</dbReference>
<evidence type="ECO:0000256" key="2">
    <source>
        <dbReference type="ARBA" id="ARBA00022759"/>
    </source>
</evidence>
<dbReference type="EMBL" id="LQWY01000004">
    <property type="protein sequence ID" value="OAH62999.1"/>
    <property type="molecule type" value="Genomic_DNA"/>
</dbReference>
<keyword evidence="4" id="KW-0963">Cytoplasm</keyword>
<dbReference type="EMBL" id="LQWZ01000003">
    <property type="protein sequence ID" value="OAH59306.1"/>
    <property type="molecule type" value="Genomic_DNA"/>
</dbReference>
<evidence type="ECO:0000313" key="9">
    <source>
        <dbReference type="Proteomes" id="UP000077271"/>
    </source>
</evidence>
<evidence type="ECO:0000313" key="8">
    <source>
        <dbReference type="Proteomes" id="UP000076935"/>
    </source>
</evidence>
<dbReference type="GO" id="GO:0006364">
    <property type="term" value="P:rRNA processing"/>
    <property type="evidence" value="ECO:0007669"/>
    <property type="project" value="UniProtKB-UniRule"/>
</dbReference>
<keyword evidence="3 4" id="KW-0378">Hydrolase</keyword>
<keyword evidence="4" id="KW-0699">rRNA-binding</keyword>
<keyword evidence="2 4" id="KW-0255">Endonuclease</keyword>
<evidence type="ECO:0000313" key="6">
    <source>
        <dbReference type="EMBL" id="OAH59306.1"/>
    </source>
</evidence>
<keyword evidence="4" id="KW-0690">Ribosome biogenesis</keyword>
<keyword evidence="1 4" id="KW-0540">Nuclease</keyword>
<comment type="function">
    <text evidence="4">Involved in correct processing of both the 5' and 3' ends of 23S rRNA precursor. Processes 30S rRNA precursor transcript even in absence of ribonuclease 3 (Rnc); Rnc processes 30S rRNA into smaller rRNA precursors.</text>
</comment>
<keyword evidence="4" id="KW-0460">Magnesium</keyword>
<dbReference type="SMART" id="SM00535">
    <property type="entry name" value="RIBOc"/>
    <property type="match status" value="1"/>
</dbReference>
<comment type="caution">
    <text evidence="7">The sequence shown here is derived from an EMBL/GenBank/DDBJ whole genome shotgun (WGS) entry which is preliminary data.</text>
</comment>
<dbReference type="InterPro" id="IPR008226">
    <property type="entry name" value="Mini3_fam"/>
</dbReference>
<protein>
    <recommendedName>
        <fullName evidence="4">Mini-ribonuclease 3</fullName>
        <shortName evidence="4">Mini-3</shortName>
        <shortName evidence="4">Mini-RNase 3</shortName>
        <ecNumber evidence="4">3.1.26.-</ecNumber>
    </recommendedName>
    <alternativeName>
        <fullName evidence="4">Mini-RNase III</fullName>
        <shortName evidence="4">Mini-III</shortName>
    </alternativeName>
</protein>
<reference evidence="8 9" key="1">
    <citation type="submission" date="2016-01" db="EMBL/GenBank/DDBJ databases">
        <title>Investigation of taxonomic status of Bacillus aminovorans.</title>
        <authorList>
            <person name="Verma A."/>
            <person name="Pal Y."/>
            <person name="Krishnamurthi S."/>
        </authorList>
    </citation>
    <scope>NUCLEOTIDE SEQUENCE [LARGE SCALE GENOMIC DNA]</scope>
    <source>
        <strain evidence="7 8">DSM 1314</strain>
        <strain evidence="6 9">DSM 4337</strain>
    </source>
</reference>
<dbReference type="GO" id="GO:0019843">
    <property type="term" value="F:rRNA binding"/>
    <property type="evidence" value="ECO:0007669"/>
    <property type="project" value="UniProtKB-UniRule"/>
</dbReference>
<keyword evidence="4" id="KW-0698">rRNA processing</keyword>
<dbReference type="GO" id="GO:0004525">
    <property type="term" value="F:ribonuclease III activity"/>
    <property type="evidence" value="ECO:0007669"/>
    <property type="project" value="InterPro"/>
</dbReference>
<sequence length="142" mass="16006">MMKQLMEPLKEAQQLNGLALAYMGDAVYEVYIRKFLLESGRVKPNDLHRASTRYVSAKAQSAQLHRLRESNFLTEAEVTVAKRGRNAKSGHVPKNTDVQTYNHSTAFEALIGFLFLTGQLERMEEVIYNILNDSDEKGSANA</sequence>
<accession>A0A177LB42</accession>
<evidence type="ECO:0000256" key="1">
    <source>
        <dbReference type="ARBA" id="ARBA00022722"/>
    </source>
</evidence>